<evidence type="ECO:0000313" key="2">
    <source>
        <dbReference type="EMBL" id="KAJ0403960.1"/>
    </source>
</evidence>
<name>A0AAD5M5T5_PYTIN</name>
<comment type="caution">
    <text evidence="2">The sequence shown here is derived from an EMBL/GenBank/DDBJ whole genome shotgun (WGS) entry which is preliminary data.</text>
</comment>
<keyword evidence="1" id="KW-0472">Membrane</keyword>
<dbReference type="EMBL" id="JAKCXM010000072">
    <property type="protein sequence ID" value="KAJ0403960.1"/>
    <property type="molecule type" value="Genomic_DNA"/>
</dbReference>
<dbReference type="AlphaFoldDB" id="A0AAD5M5T5"/>
<keyword evidence="1" id="KW-0812">Transmembrane</keyword>
<accession>A0AAD5M5T5</accession>
<feature type="transmembrane region" description="Helical" evidence="1">
    <location>
        <begin position="20"/>
        <end position="37"/>
    </location>
</feature>
<dbReference type="Proteomes" id="UP001209570">
    <property type="component" value="Unassembled WGS sequence"/>
</dbReference>
<keyword evidence="3" id="KW-1185">Reference proteome</keyword>
<evidence type="ECO:0008006" key="4">
    <source>
        <dbReference type="Google" id="ProtNLM"/>
    </source>
</evidence>
<organism evidence="2 3">
    <name type="scientific">Pythium insidiosum</name>
    <name type="common">Pythiosis disease agent</name>
    <dbReference type="NCBI Taxonomy" id="114742"/>
    <lineage>
        <taxon>Eukaryota</taxon>
        <taxon>Sar</taxon>
        <taxon>Stramenopiles</taxon>
        <taxon>Oomycota</taxon>
        <taxon>Peronosporomycetes</taxon>
        <taxon>Pythiales</taxon>
        <taxon>Pythiaceae</taxon>
        <taxon>Pythium</taxon>
    </lineage>
</organism>
<gene>
    <name evidence="2" type="ORF">P43SY_009453</name>
</gene>
<reference evidence="2" key="1">
    <citation type="submission" date="2021-12" db="EMBL/GenBank/DDBJ databases">
        <title>Prjna785345.</title>
        <authorList>
            <person name="Rujirawat T."/>
            <person name="Krajaejun T."/>
        </authorList>
    </citation>
    <scope>NUCLEOTIDE SEQUENCE</scope>
    <source>
        <strain evidence="2">Pi057C3</strain>
    </source>
</reference>
<feature type="transmembrane region" description="Helical" evidence="1">
    <location>
        <begin position="43"/>
        <end position="63"/>
    </location>
</feature>
<sequence>MHAQAKPVKTLEFAPPCRQFALSLVIIYLVSFAVTWFRVWWDTIFGLFVAIYGFWSLRDPSVYPEERRVLYFHKLSIASMVSHGIALAVVLYYMLKGHIFDDILNPNAVGADNPSWTFYGFLIFTLAVQITITAFVIGRSYQLLAELARNSVYADLTRGSGHA</sequence>
<protein>
    <recommendedName>
        <fullName evidence="4">Transmembrane protein</fullName>
    </recommendedName>
</protein>
<proteinExistence type="predicted"/>
<evidence type="ECO:0000256" key="1">
    <source>
        <dbReference type="SAM" id="Phobius"/>
    </source>
</evidence>
<keyword evidence="1" id="KW-1133">Transmembrane helix</keyword>
<feature type="transmembrane region" description="Helical" evidence="1">
    <location>
        <begin position="115"/>
        <end position="137"/>
    </location>
</feature>
<evidence type="ECO:0000313" key="3">
    <source>
        <dbReference type="Proteomes" id="UP001209570"/>
    </source>
</evidence>
<feature type="transmembrane region" description="Helical" evidence="1">
    <location>
        <begin position="75"/>
        <end position="95"/>
    </location>
</feature>